<dbReference type="InterPro" id="IPR000569">
    <property type="entry name" value="HECT_dom"/>
</dbReference>
<dbReference type="GO" id="GO:0061630">
    <property type="term" value="F:ubiquitin protein ligase activity"/>
    <property type="evidence" value="ECO:0007669"/>
    <property type="project" value="UniProtKB-EC"/>
</dbReference>
<dbReference type="SMART" id="SM00119">
    <property type="entry name" value="HECTc"/>
    <property type="match status" value="1"/>
</dbReference>
<keyword evidence="5" id="KW-0808">Transferase</keyword>
<comment type="subcellular location">
    <subcellularLocation>
        <location evidence="2">Cytoplasm</location>
    </subcellularLocation>
</comment>
<evidence type="ECO:0000256" key="7">
    <source>
        <dbReference type="PROSITE-ProRule" id="PRU00104"/>
    </source>
</evidence>
<proteinExistence type="predicted"/>
<protein>
    <recommendedName>
        <fullName evidence="3">HECT-type E3 ubiquitin transferase</fullName>
        <ecNumber evidence="3">2.3.2.26</ecNumber>
    </recommendedName>
</protein>
<dbReference type="CDD" id="cd00078">
    <property type="entry name" value="HECTc"/>
    <property type="match status" value="1"/>
</dbReference>
<keyword evidence="11" id="KW-1185">Reference proteome</keyword>
<feature type="compositionally biased region" description="Basic and acidic residues" evidence="8">
    <location>
        <begin position="105"/>
        <end position="114"/>
    </location>
</feature>
<organism evidence="10 11">
    <name type="scientific">Branchiostoma lanceolatum</name>
    <name type="common">Common lancelet</name>
    <name type="synonym">Amphioxus lanceolatum</name>
    <dbReference type="NCBI Taxonomy" id="7740"/>
    <lineage>
        <taxon>Eukaryota</taxon>
        <taxon>Metazoa</taxon>
        <taxon>Chordata</taxon>
        <taxon>Cephalochordata</taxon>
        <taxon>Leptocardii</taxon>
        <taxon>Amphioxiformes</taxon>
        <taxon>Branchiostomatidae</taxon>
        <taxon>Branchiostoma</taxon>
    </lineage>
</organism>
<evidence type="ECO:0000313" key="11">
    <source>
        <dbReference type="Proteomes" id="UP000838412"/>
    </source>
</evidence>
<dbReference type="EMBL" id="OV696688">
    <property type="protein sequence ID" value="CAH1257995.1"/>
    <property type="molecule type" value="Genomic_DNA"/>
</dbReference>
<evidence type="ECO:0000256" key="1">
    <source>
        <dbReference type="ARBA" id="ARBA00000885"/>
    </source>
</evidence>
<dbReference type="FunFam" id="3.30.2410.10:FF:000003">
    <property type="entry name" value="probable E3 ubiquitin-protein ligase HERC4 isoform X1"/>
    <property type="match status" value="1"/>
</dbReference>
<dbReference type="AlphaFoldDB" id="A0A8J9ZM93"/>
<feature type="region of interest" description="Disordered" evidence="8">
    <location>
        <begin position="104"/>
        <end position="165"/>
    </location>
</feature>
<dbReference type="Gene3D" id="3.30.2410.10">
    <property type="entry name" value="Hect, E3 ligase catalytic domain"/>
    <property type="match status" value="1"/>
</dbReference>
<dbReference type="FunFam" id="3.30.2160.10:FF:000004">
    <property type="entry name" value="probable E3 ubiquitin-protein ligase HERC4 isoform X1"/>
    <property type="match status" value="1"/>
</dbReference>
<feature type="compositionally biased region" description="Polar residues" evidence="8">
    <location>
        <begin position="1"/>
        <end position="11"/>
    </location>
</feature>
<sequence>MSQVGQQQLRPSTVACVQDDTISDGKLAAGEGGKGLAEGRATSARLPVNNTPTNTTTTDGGSAGPGLLPPISPTTSKVMETDEQRKTHRPFAKISNFLSALRTRGGKEGEEKSVRKGSGRRRYVGNLPPIQPPPTCSTPLVTAPPTTPVRTSPTQQQQSPAKSQQPIVIRKTLQEFKDDAAQAHSSGSFKTLQEFYSTSFDSFYQLVGTFQEESTTITRNPVEHPGVSAQLLDAVYSELMELPQDIQKVVLRGIVNSLLQKDIKGPRCYNDLRAYFILVQNPQFSHVKTYVIFAHLIRHLAHLEDREHQVLVGWMRRLPSVQFRDIVDRLLQFISVRLFPPKQDELPPLAKCGWWIPSATKVLALFNAANNICVPMKIPHNHFYNSALDHIDLMAEYMAWQNPATHPGFSFCQYPYILSIAAKRKILQRDSEHQMIMNARRSLVQKVQRRQMPDMGMLFLNLNIRRSQLVSDSVNEIMQKRGDLKKKLKVTFVGEPGLDMGGLTKEWFLLLLRQIFQPEYGMFTYDDKAHCYWFSSIKVDNYSEFHLVGVLMGLAVYNSIILDMRFPPCCYKKLLSPAVVPYGNPRARVGLVSLTVDDLQQTMPDLAHGLKELLEYEGNVEEDLCMTFQVSRTEFGIVRTMNLKPGGDKIPVTNENRAEFVQSYINWLLNESIYHQFSAFYYGFHGVCASNALLLLRPEEVETLVCGSPELDMFALMRVTEYEGYSRTDPTIKAFWEVVLFMPVPLQKKFLLFCTGSDRIPVGGMAEMVFKIVRINSSLNMLPIAHTCFNQLCLPPYKSKKHLAQKLLIAVQNAEGFGLE</sequence>
<dbReference type="SUPFAM" id="SSF56204">
    <property type="entry name" value="Hect, E3 ligase catalytic domain"/>
    <property type="match status" value="1"/>
</dbReference>
<evidence type="ECO:0000256" key="3">
    <source>
        <dbReference type="ARBA" id="ARBA00012485"/>
    </source>
</evidence>
<gene>
    <name evidence="10" type="primary">UBE3A</name>
    <name evidence="10" type="ORF">BLAG_LOCUS15718</name>
</gene>
<evidence type="ECO:0000256" key="5">
    <source>
        <dbReference type="ARBA" id="ARBA00022679"/>
    </source>
</evidence>
<dbReference type="InterPro" id="IPR035983">
    <property type="entry name" value="Hect_E3_ubiquitin_ligase"/>
</dbReference>
<dbReference type="GO" id="GO:0000209">
    <property type="term" value="P:protein polyubiquitination"/>
    <property type="evidence" value="ECO:0007669"/>
    <property type="project" value="InterPro"/>
</dbReference>
<keyword evidence="4" id="KW-0963">Cytoplasm</keyword>
<feature type="compositionally biased region" description="Low complexity" evidence="8">
    <location>
        <begin position="137"/>
        <end position="165"/>
    </location>
</feature>
<feature type="domain" description="HECT" evidence="9">
    <location>
        <begin position="480"/>
        <end position="820"/>
    </location>
</feature>
<evidence type="ECO:0000256" key="2">
    <source>
        <dbReference type="ARBA" id="ARBA00004496"/>
    </source>
</evidence>
<evidence type="ECO:0000259" key="9">
    <source>
        <dbReference type="PROSITE" id="PS50237"/>
    </source>
</evidence>
<accession>A0A8J9ZM93</accession>
<dbReference type="OrthoDB" id="5981550at2759"/>
<feature type="compositionally biased region" description="Low complexity" evidence="8">
    <location>
        <begin position="49"/>
        <end position="58"/>
    </location>
</feature>
<feature type="active site" description="Glycyl thioester intermediate" evidence="7">
    <location>
        <position position="788"/>
    </location>
</feature>
<feature type="region of interest" description="Disordered" evidence="8">
    <location>
        <begin position="1"/>
        <end position="68"/>
    </location>
</feature>
<dbReference type="PANTHER" id="PTHR45700">
    <property type="entry name" value="UBIQUITIN-PROTEIN LIGASE E3C"/>
    <property type="match status" value="1"/>
</dbReference>
<comment type="catalytic activity">
    <reaction evidence="1">
        <text>S-ubiquitinyl-[E2 ubiquitin-conjugating enzyme]-L-cysteine + [acceptor protein]-L-lysine = [E2 ubiquitin-conjugating enzyme]-L-cysteine + N(6)-ubiquitinyl-[acceptor protein]-L-lysine.</text>
        <dbReference type="EC" id="2.3.2.26"/>
    </reaction>
</comment>
<reference evidence="10" key="1">
    <citation type="submission" date="2022-01" db="EMBL/GenBank/DDBJ databases">
        <authorList>
            <person name="Braso-Vives M."/>
        </authorList>
    </citation>
    <scope>NUCLEOTIDE SEQUENCE</scope>
</reference>
<dbReference type="Pfam" id="PF00632">
    <property type="entry name" value="HECT"/>
    <property type="match status" value="1"/>
</dbReference>
<dbReference type="InterPro" id="IPR044611">
    <property type="entry name" value="E3A/B/C-like"/>
</dbReference>
<dbReference type="Gene3D" id="3.30.2160.10">
    <property type="entry name" value="Hect, E3 ligase catalytic domain"/>
    <property type="match status" value="1"/>
</dbReference>
<evidence type="ECO:0000256" key="6">
    <source>
        <dbReference type="ARBA" id="ARBA00022786"/>
    </source>
</evidence>
<evidence type="ECO:0000256" key="4">
    <source>
        <dbReference type="ARBA" id="ARBA00022490"/>
    </source>
</evidence>
<dbReference type="PROSITE" id="PS50237">
    <property type="entry name" value="HECT"/>
    <property type="match status" value="1"/>
</dbReference>
<dbReference type="PANTHER" id="PTHR45700:SF9">
    <property type="entry name" value="HECT-TYPE E3 UBIQUITIN TRANSFERASE"/>
    <property type="match status" value="1"/>
</dbReference>
<dbReference type="EC" id="2.3.2.26" evidence="3"/>
<keyword evidence="6 7" id="KW-0833">Ubl conjugation pathway</keyword>
<name>A0A8J9ZM93_BRALA</name>
<dbReference type="GO" id="GO:0005737">
    <property type="term" value="C:cytoplasm"/>
    <property type="evidence" value="ECO:0007669"/>
    <property type="project" value="UniProtKB-SubCell"/>
</dbReference>
<dbReference type="Gene3D" id="3.90.1750.10">
    <property type="entry name" value="Hect, E3 ligase catalytic domains"/>
    <property type="match status" value="1"/>
</dbReference>
<dbReference type="Proteomes" id="UP000838412">
    <property type="component" value="Chromosome 3"/>
</dbReference>
<evidence type="ECO:0000313" key="10">
    <source>
        <dbReference type="EMBL" id="CAH1257995.1"/>
    </source>
</evidence>
<evidence type="ECO:0000256" key="8">
    <source>
        <dbReference type="SAM" id="MobiDB-lite"/>
    </source>
</evidence>